<dbReference type="EMBL" id="JBHTKJ010000046">
    <property type="protein sequence ID" value="MFD1039803.1"/>
    <property type="molecule type" value="Genomic_DNA"/>
</dbReference>
<keyword evidence="2" id="KW-1185">Reference proteome</keyword>
<sequence length="81" mass="9310">MHTYKWIAGTQQCAPESIRDDPDGEYLLDMLSSLNNERPVKTVVELIEVKNETRYSMLGSPGTSSIIQMKATLYFRRLSKR</sequence>
<comment type="caution">
    <text evidence="1">The sequence shown here is derived from an EMBL/GenBank/DDBJ whole genome shotgun (WGS) entry which is preliminary data.</text>
</comment>
<protein>
    <submittedName>
        <fullName evidence="1">Uncharacterized protein</fullName>
    </submittedName>
</protein>
<evidence type="ECO:0000313" key="1">
    <source>
        <dbReference type="EMBL" id="MFD1039803.1"/>
    </source>
</evidence>
<proteinExistence type="predicted"/>
<evidence type="ECO:0000313" key="2">
    <source>
        <dbReference type="Proteomes" id="UP001597040"/>
    </source>
</evidence>
<organism evidence="1 2">
    <name type="scientific">Virgibacillus byunsanensis</name>
    <dbReference type="NCBI Taxonomy" id="570945"/>
    <lineage>
        <taxon>Bacteria</taxon>
        <taxon>Bacillati</taxon>
        <taxon>Bacillota</taxon>
        <taxon>Bacilli</taxon>
        <taxon>Bacillales</taxon>
        <taxon>Bacillaceae</taxon>
        <taxon>Virgibacillus</taxon>
    </lineage>
</organism>
<dbReference type="RefSeq" id="WP_390363466.1">
    <property type="nucleotide sequence ID" value="NZ_JBHTKJ010000046.1"/>
</dbReference>
<name>A0ABW3LN44_9BACI</name>
<accession>A0ABW3LN44</accession>
<dbReference type="Proteomes" id="UP001597040">
    <property type="component" value="Unassembled WGS sequence"/>
</dbReference>
<reference evidence="2" key="1">
    <citation type="journal article" date="2019" name="Int. J. Syst. Evol. Microbiol.">
        <title>The Global Catalogue of Microorganisms (GCM) 10K type strain sequencing project: providing services to taxonomists for standard genome sequencing and annotation.</title>
        <authorList>
            <consortium name="The Broad Institute Genomics Platform"/>
            <consortium name="The Broad Institute Genome Sequencing Center for Infectious Disease"/>
            <person name="Wu L."/>
            <person name="Ma J."/>
        </authorList>
    </citation>
    <scope>NUCLEOTIDE SEQUENCE [LARGE SCALE GENOMIC DNA]</scope>
    <source>
        <strain evidence="2">CCUG 56754</strain>
    </source>
</reference>
<gene>
    <name evidence="1" type="ORF">ACFQ3N_15560</name>
</gene>